<proteinExistence type="predicted"/>
<dbReference type="EMBL" id="QLNI01000085">
    <property type="protein sequence ID" value="RAL99887.1"/>
    <property type="molecule type" value="Genomic_DNA"/>
</dbReference>
<dbReference type="PROSITE" id="PS00380">
    <property type="entry name" value="RHODANESE_1"/>
    <property type="match status" value="1"/>
</dbReference>
<feature type="domain" description="Rhodanese" evidence="1">
    <location>
        <begin position="23"/>
        <end position="113"/>
    </location>
</feature>
<dbReference type="SUPFAM" id="SSF52821">
    <property type="entry name" value="Rhodanese/Cell cycle control phosphatase"/>
    <property type="match status" value="1"/>
</dbReference>
<dbReference type="PANTHER" id="PTHR43031">
    <property type="entry name" value="FAD-DEPENDENT OXIDOREDUCTASE"/>
    <property type="match status" value="1"/>
</dbReference>
<keyword evidence="3" id="KW-0808">Transferase</keyword>
<dbReference type="Pfam" id="PF02915">
    <property type="entry name" value="Rubrerythrin"/>
    <property type="match status" value="1"/>
</dbReference>
<keyword evidence="5" id="KW-1185">Reference proteome</keyword>
<dbReference type="Proteomes" id="UP000293902">
    <property type="component" value="Chromosome"/>
</dbReference>
<dbReference type="RefSeq" id="WP_111960701.1">
    <property type="nucleotide sequence ID" value="NZ_CP036313.1"/>
</dbReference>
<dbReference type="SUPFAM" id="SSF47240">
    <property type="entry name" value="Ferritin-like"/>
    <property type="match status" value="2"/>
</dbReference>
<dbReference type="Gene3D" id="1.20.1260.10">
    <property type="match status" value="2"/>
</dbReference>
<reference evidence="2 5" key="2">
    <citation type="submission" date="2019-02" db="EMBL/GenBank/DDBJ databases">
        <title>Complete genome sequence of Desulfobacter hydrogenophilus AcRS1.</title>
        <authorList>
            <person name="Marietou A."/>
            <person name="Lund M.B."/>
            <person name="Marshall I.P.G."/>
            <person name="Schreiber L."/>
            <person name="Jorgensen B."/>
        </authorList>
    </citation>
    <scope>NUCLEOTIDE SEQUENCE [LARGE SCALE GENOMIC DNA]</scope>
    <source>
        <strain evidence="2 5">AcRS1</strain>
    </source>
</reference>
<dbReference type="PROSITE" id="PS50206">
    <property type="entry name" value="RHODANESE_3"/>
    <property type="match status" value="1"/>
</dbReference>
<gene>
    <name evidence="3" type="ORF">DO021_22055</name>
    <name evidence="2" type="ORF">EYB58_17620</name>
</gene>
<name>A0A328F5Z2_9BACT</name>
<evidence type="ECO:0000313" key="3">
    <source>
        <dbReference type="EMBL" id="RAL99887.1"/>
    </source>
</evidence>
<dbReference type="CDD" id="cd00158">
    <property type="entry name" value="RHOD"/>
    <property type="match status" value="1"/>
</dbReference>
<dbReference type="InterPro" id="IPR001763">
    <property type="entry name" value="Rhodanese-like_dom"/>
</dbReference>
<evidence type="ECO:0000313" key="5">
    <source>
        <dbReference type="Proteomes" id="UP000293902"/>
    </source>
</evidence>
<protein>
    <submittedName>
        <fullName evidence="3">Sulfurtransferase</fullName>
    </submittedName>
</protein>
<accession>A0A328F5Z2</accession>
<evidence type="ECO:0000313" key="4">
    <source>
        <dbReference type="Proteomes" id="UP000248798"/>
    </source>
</evidence>
<evidence type="ECO:0000313" key="2">
    <source>
        <dbReference type="EMBL" id="QBH14584.1"/>
    </source>
</evidence>
<dbReference type="Pfam" id="PF00581">
    <property type="entry name" value="Rhodanese"/>
    <property type="match status" value="1"/>
</dbReference>
<dbReference type="InterPro" id="IPR012347">
    <property type="entry name" value="Ferritin-like"/>
</dbReference>
<organism evidence="3 4">
    <name type="scientific">Desulfobacter hydrogenophilus</name>
    <dbReference type="NCBI Taxonomy" id="2291"/>
    <lineage>
        <taxon>Bacteria</taxon>
        <taxon>Pseudomonadati</taxon>
        <taxon>Thermodesulfobacteriota</taxon>
        <taxon>Desulfobacteria</taxon>
        <taxon>Desulfobacterales</taxon>
        <taxon>Desulfobacteraceae</taxon>
        <taxon>Desulfobacter</taxon>
    </lineage>
</organism>
<dbReference type="OrthoDB" id="285281at2"/>
<reference evidence="3 4" key="1">
    <citation type="submission" date="2018-06" db="EMBL/GenBank/DDBJ databases">
        <title>Complete Genome Sequence of Desulfobacter hydrogenophilus (DSM3380).</title>
        <authorList>
            <person name="Marietou A."/>
            <person name="Schreiber L."/>
            <person name="Marshall I."/>
            <person name="Jorgensen B."/>
        </authorList>
    </citation>
    <scope>NUCLEOTIDE SEQUENCE [LARGE SCALE GENOMIC DNA]</scope>
    <source>
        <strain evidence="3 4">DSM 3380</strain>
    </source>
</reference>
<dbReference type="EMBL" id="CP036313">
    <property type="protein sequence ID" value="QBH14584.1"/>
    <property type="molecule type" value="Genomic_DNA"/>
</dbReference>
<dbReference type="PANTHER" id="PTHR43031:SF1">
    <property type="entry name" value="PYRIDINE NUCLEOTIDE-DISULPHIDE OXIDOREDUCTASE"/>
    <property type="match status" value="1"/>
</dbReference>
<dbReference type="GO" id="GO:0004792">
    <property type="term" value="F:thiosulfate-cyanide sulfurtransferase activity"/>
    <property type="evidence" value="ECO:0007669"/>
    <property type="project" value="InterPro"/>
</dbReference>
<dbReference type="GO" id="GO:0046872">
    <property type="term" value="F:metal ion binding"/>
    <property type="evidence" value="ECO:0007669"/>
    <property type="project" value="InterPro"/>
</dbReference>
<dbReference type="InterPro" id="IPR001307">
    <property type="entry name" value="Thiosulphate_STrfase_CS"/>
</dbReference>
<dbReference type="GO" id="GO:0016491">
    <property type="term" value="F:oxidoreductase activity"/>
    <property type="evidence" value="ECO:0007669"/>
    <property type="project" value="InterPro"/>
</dbReference>
<dbReference type="InterPro" id="IPR036873">
    <property type="entry name" value="Rhodanese-like_dom_sf"/>
</dbReference>
<dbReference type="Proteomes" id="UP000248798">
    <property type="component" value="Unassembled WGS sequence"/>
</dbReference>
<dbReference type="InterPro" id="IPR050229">
    <property type="entry name" value="GlpE_sulfurtransferase"/>
</dbReference>
<dbReference type="SMART" id="SM00450">
    <property type="entry name" value="RHOD"/>
    <property type="match status" value="1"/>
</dbReference>
<dbReference type="InterPro" id="IPR003251">
    <property type="entry name" value="Rr_diiron-bd_dom"/>
</dbReference>
<dbReference type="InterPro" id="IPR009078">
    <property type="entry name" value="Ferritin-like_SF"/>
</dbReference>
<dbReference type="AlphaFoldDB" id="A0A328F5Z2"/>
<sequence>MIKQDEFKEISFEEFEQLRAANKESDFLVIDVREEREYTAGHVPGAILIPLNTLGNHLSELALDKDLFFYCHSGVRSNVASLMAAEDGRDAQKTYNITDGFRSYQGHSLEGFPRLQIFDSQKSYDRLLYQAMELEKAAEQFYETIISFAPDEKFIIPIEQLAKAEIAHARTIYSYWKQAVENPAPFETLYGSLKGDILENGQPLSEVTAALHANKEIAWTDVIEMALGIEIQAYDLYRTMAARRGQGEAQDAFLSIAQMEKAHMKLVAKMLGPE</sequence>
<evidence type="ECO:0000259" key="1">
    <source>
        <dbReference type="PROSITE" id="PS50206"/>
    </source>
</evidence>
<dbReference type="Gene3D" id="3.40.250.10">
    <property type="entry name" value="Rhodanese-like domain"/>
    <property type="match status" value="1"/>
</dbReference>